<dbReference type="Pfam" id="PF10099">
    <property type="entry name" value="RskA_C"/>
    <property type="match status" value="1"/>
</dbReference>
<dbReference type="InterPro" id="IPR041916">
    <property type="entry name" value="Anti_sigma_zinc_sf"/>
</dbReference>
<evidence type="ECO:0000256" key="4">
    <source>
        <dbReference type="ARBA" id="ARBA00022692"/>
    </source>
</evidence>
<gene>
    <name evidence="14" type="ORF">RM425_05645</name>
</gene>
<feature type="domain" description="Anti-sigma K factor RskA C-terminal" evidence="13">
    <location>
        <begin position="123"/>
        <end position="262"/>
    </location>
</feature>
<dbReference type="EMBL" id="JAVREI010000002">
    <property type="protein sequence ID" value="MDT0275381.1"/>
    <property type="molecule type" value="Genomic_DNA"/>
</dbReference>
<keyword evidence="5 12" id="KW-1133">Transmembrane helix</keyword>
<evidence type="ECO:0000313" key="15">
    <source>
        <dbReference type="Proteomes" id="UP001183222"/>
    </source>
</evidence>
<evidence type="ECO:0000256" key="10">
    <source>
        <dbReference type="ARBA" id="ARBA00030803"/>
    </source>
</evidence>
<comment type="caution">
    <text evidence="14">The sequence shown here is derived from an EMBL/GenBank/DDBJ whole genome shotgun (WGS) entry which is preliminary data.</text>
</comment>
<keyword evidence="15" id="KW-1185">Reference proteome</keyword>
<evidence type="ECO:0000259" key="13">
    <source>
        <dbReference type="Pfam" id="PF10099"/>
    </source>
</evidence>
<keyword evidence="4 12" id="KW-0812">Transmembrane</keyword>
<reference evidence="15" key="1">
    <citation type="submission" date="2023-07" db="EMBL/GenBank/DDBJ databases">
        <title>30 novel species of actinomycetes from the DSMZ collection.</title>
        <authorList>
            <person name="Nouioui I."/>
        </authorList>
    </citation>
    <scope>NUCLEOTIDE SEQUENCE [LARGE SCALE GENOMIC DNA]</scope>
    <source>
        <strain evidence="15">DSM 46792</strain>
    </source>
</reference>
<organism evidence="14 15">
    <name type="scientific">Blastococcus goldschmidtiae</name>
    <dbReference type="NCBI Taxonomy" id="3075546"/>
    <lineage>
        <taxon>Bacteria</taxon>
        <taxon>Bacillati</taxon>
        <taxon>Actinomycetota</taxon>
        <taxon>Actinomycetes</taxon>
        <taxon>Geodermatophilales</taxon>
        <taxon>Geodermatophilaceae</taxon>
        <taxon>Blastococcus</taxon>
    </lineage>
</organism>
<evidence type="ECO:0000256" key="1">
    <source>
        <dbReference type="ARBA" id="ARBA00004167"/>
    </source>
</evidence>
<evidence type="ECO:0000256" key="5">
    <source>
        <dbReference type="ARBA" id="ARBA00022989"/>
    </source>
</evidence>
<evidence type="ECO:0000256" key="11">
    <source>
        <dbReference type="SAM" id="MobiDB-lite"/>
    </source>
</evidence>
<keyword evidence="8" id="KW-0804">Transcription</keyword>
<sequence>MSVPRPGPGHDEAFEELAVGWALHALEPEDAEVFLIHLDRCPYCRQIADETTEVMAAMAGAAPAAEPPPSLGERLRAEVARTPQETPFDGAGAPAGVPARPAEPAPAAPVAVPAQRRRWTAVLVAAALAAVVGLGGWTVALLDDRNDAQRTADAQTALVEQLLQPGPATVVPVEDREDRTVATLLARDDGVQLISHGLQTNDRDAEIYVLWGLDQGTPKPLGEFDVTEDGLQLETLEVEGADDFPRYGISIERGRTAPEAPTDVVAEGALPS</sequence>
<name>A0ABU2K5B9_9ACTN</name>
<dbReference type="Proteomes" id="UP001183222">
    <property type="component" value="Unassembled WGS sequence"/>
</dbReference>
<keyword evidence="3" id="KW-1003">Cell membrane</keyword>
<evidence type="ECO:0000256" key="3">
    <source>
        <dbReference type="ARBA" id="ARBA00022475"/>
    </source>
</evidence>
<evidence type="ECO:0000256" key="6">
    <source>
        <dbReference type="ARBA" id="ARBA00023015"/>
    </source>
</evidence>
<protein>
    <recommendedName>
        <fullName evidence="10">Regulator of SigK</fullName>
    </recommendedName>
    <alternativeName>
        <fullName evidence="9">Sigma-K anti-sigma factor RskA</fullName>
    </alternativeName>
</protein>
<keyword evidence="7 12" id="KW-0472">Membrane</keyword>
<dbReference type="InterPro" id="IPR018764">
    <property type="entry name" value="RskA_C"/>
</dbReference>
<dbReference type="PANTHER" id="PTHR37461">
    <property type="entry name" value="ANTI-SIGMA-K FACTOR RSKA"/>
    <property type="match status" value="1"/>
</dbReference>
<proteinExistence type="predicted"/>
<evidence type="ECO:0000256" key="7">
    <source>
        <dbReference type="ARBA" id="ARBA00023136"/>
    </source>
</evidence>
<comment type="subcellular location">
    <subcellularLocation>
        <location evidence="2">Cell membrane</location>
    </subcellularLocation>
    <subcellularLocation>
        <location evidence="1">Membrane</location>
        <topology evidence="1">Single-pass membrane protein</topology>
    </subcellularLocation>
</comment>
<evidence type="ECO:0000256" key="9">
    <source>
        <dbReference type="ARBA" id="ARBA00029829"/>
    </source>
</evidence>
<dbReference type="InterPro" id="IPR051474">
    <property type="entry name" value="Anti-sigma-K/W_factor"/>
</dbReference>
<evidence type="ECO:0000313" key="14">
    <source>
        <dbReference type="EMBL" id="MDT0275381.1"/>
    </source>
</evidence>
<evidence type="ECO:0000256" key="2">
    <source>
        <dbReference type="ARBA" id="ARBA00004236"/>
    </source>
</evidence>
<accession>A0ABU2K5B9</accession>
<feature type="region of interest" description="Disordered" evidence="11">
    <location>
        <begin position="83"/>
        <end position="102"/>
    </location>
</feature>
<dbReference type="RefSeq" id="WP_311344204.1">
    <property type="nucleotide sequence ID" value="NZ_JAVREI010000002.1"/>
</dbReference>
<evidence type="ECO:0000256" key="12">
    <source>
        <dbReference type="SAM" id="Phobius"/>
    </source>
</evidence>
<feature type="compositionally biased region" description="Low complexity" evidence="11">
    <location>
        <begin position="90"/>
        <end position="100"/>
    </location>
</feature>
<dbReference type="Gene3D" id="1.10.10.1320">
    <property type="entry name" value="Anti-sigma factor, zinc-finger domain"/>
    <property type="match status" value="1"/>
</dbReference>
<dbReference type="PANTHER" id="PTHR37461:SF1">
    <property type="entry name" value="ANTI-SIGMA-K FACTOR RSKA"/>
    <property type="match status" value="1"/>
</dbReference>
<keyword evidence="6" id="KW-0805">Transcription regulation</keyword>
<evidence type="ECO:0000256" key="8">
    <source>
        <dbReference type="ARBA" id="ARBA00023163"/>
    </source>
</evidence>
<feature type="transmembrane region" description="Helical" evidence="12">
    <location>
        <begin position="121"/>
        <end position="142"/>
    </location>
</feature>